<dbReference type="EMBL" id="JBHSYM010000016">
    <property type="protein sequence ID" value="MFC7011596.1"/>
    <property type="molecule type" value="Genomic_DNA"/>
</dbReference>
<gene>
    <name evidence="1" type="ORF">ACFQMH_07685</name>
</gene>
<name>A0ABW2DYD7_9ACTN</name>
<organism evidence="1 2">
    <name type="scientific">Streptomyces viridiviolaceus</name>
    <dbReference type="NCBI Taxonomy" id="68282"/>
    <lineage>
        <taxon>Bacteria</taxon>
        <taxon>Bacillati</taxon>
        <taxon>Actinomycetota</taxon>
        <taxon>Actinomycetes</taxon>
        <taxon>Kitasatosporales</taxon>
        <taxon>Streptomycetaceae</taxon>
        <taxon>Streptomyces</taxon>
    </lineage>
</organism>
<comment type="caution">
    <text evidence="1">The sequence shown here is derived from an EMBL/GenBank/DDBJ whole genome shotgun (WGS) entry which is preliminary data.</text>
</comment>
<accession>A0ABW2DYD7</accession>
<evidence type="ECO:0000313" key="1">
    <source>
        <dbReference type="EMBL" id="MFC7011596.1"/>
    </source>
</evidence>
<protein>
    <recommendedName>
        <fullName evidence="3">Transcriptional regulator</fullName>
    </recommendedName>
</protein>
<evidence type="ECO:0000313" key="2">
    <source>
        <dbReference type="Proteomes" id="UP001596409"/>
    </source>
</evidence>
<keyword evidence="2" id="KW-1185">Reference proteome</keyword>
<sequence length="66" mass="7128">MSDAVSSVPRAFGELLTPLSGWTMEEARTELGVDRARIAGAVHAFLQRGLIQHVTQEAGKKCSSRC</sequence>
<reference evidence="2" key="1">
    <citation type="journal article" date="2019" name="Int. J. Syst. Evol. Microbiol.">
        <title>The Global Catalogue of Microorganisms (GCM) 10K type strain sequencing project: providing services to taxonomists for standard genome sequencing and annotation.</title>
        <authorList>
            <consortium name="The Broad Institute Genomics Platform"/>
            <consortium name="The Broad Institute Genome Sequencing Center for Infectious Disease"/>
            <person name="Wu L."/>
            <person name="Ma J."/>
        </authorList>
    </citation>
    <scope>NUCLEOTIDE SEQUENCE [LARGE SCALE GENOMIC DNA]</scope>
    <source>
        <strain evidence="2">JCM 4855</strain>
    </source>
</reference>
<evidence type="ECO:0008006" key="3">
    <source>
        <dbReference type="Google" id="ProtNLM"/>
    </source>
</evidence>
<proteinExistence type="predicted"/>
<dbReference type="Proteomes" id="UP001596409">
    <property type="component" value="Unassembled WGS sequence"/>
</dbReference>
<dbReference type="RefSeq" id="WP_189879789.1">
    <property type="nucleotide sequence ID" value="NZ_BMWA01000036.1"/>
</dbReference>